<dbReference type="GO" id="GO:0003735">
    <property type="term" value="F:structural constituent of ribosome"/>
    <property type="evidence" value="ECO:0007669"/>
    <property type="project" value="InterPro"/>
</dbReference>
<proteinExistence type="inferred from homology"/>
<comment type="similarity">
    <text evidence="1 5">Belongs to the bacterial ribosomal protein bL27 family.</text>
</comment>
<dbReference type="AlphaFoldDB" id="A0A4Y6PY99"/>
<evidence type="ECO:0000256" key="6">
    <source>
        <dbReference type="SAM" id="MobiDB-lite"/>
    </source>
</evidence>
<keyword evidence="2 5" id="KW-0689">Ribosomal protein</keyword>
<accession>A0A4Y6PY99</accession>
<evidence type="ECO:0000256" key="5">
    <source>
        <dbReference type="HAMAP-Rule" id="MF_00539"/>
    </source>
</evidence>
<dbReference type="OrthoDB" id="9803474at2"/>
<keyword evidence="3 5" id="KW-0687">Ribonucleoprotein</keyword>
<keyword evidence="8" id="KW-1185">Reference proteome</keyword>
<evidence type="ECO:0000313" key="8">
    <source>
        <dbReference type="Proteomes" id="UP000315995"/>
    </source>
</evidence>
<accession>A0A5B8Y8U6</accession>
<evidence type="ECO:0000256" key="4">
    <source>
        <dbReference type="ARBA" id="ARBA00035175"/>
    </source>
</evidence>
<gene>
    <name evidence="5" type="primary">rpmA</name>
    <name evidence="7" type="ORF">FIV42_21410</name>
</gene>
<dbReference type="Proteomes" id="UP000315995">
    <property type="component" value="Chromosome"/>
</dbReference>
<sequence length="91" mass="9810">MAHKKGQGSTRNGRDSNPQYRGVKAYGGEYVKAGSIIVRQLGTKFHAGLNVGLGKDYTIFAKKNGHVHFRNVAGGRKVISVIPEDEQAAAE</sequence>
<evidence type="ECO:0000256" key="2">
    <source>
        <dbReference type="ARBA" id="ARBA00022980"/>
    </source>
</evidence>
<organism evidence="7 8">
    <name type="scientific">Persicimonas caeni</name>
    <dbReference type="NCBI Taxonomy" id="2292766"/>
    <lineage>
        <taxon>Bacteria</taxon>
        <taxon>Deltaproteobacteria</taxon>
        <taxon>Bradymonadales</taxon>
        <taxon>Bradymonadaceae</taxon>
        <taxon>Persicimonas</taxon>
    </lineage>
</organism>
<dbReference type="Gene3D" id="2.40.50.100">
    <property type="match status" value="1"/>
</dbReference>
<name>A0A4Y6PY99_PERCE</name>
<feature type="compositionally biased region" description="Polar residues" evidence="6">
    <location>
        <begin position="7"/>
        <end position="19"/>
    </location>
</feature>
<dbReference type="HAMAP" id="MF_00539">
    <property type="entry name" value="Ribosomal_bL27"/>
    <property type="match status" value="1"/>
</dbReference>
<dbReference type="GO" id="GO:0022625">
    <property type="term" value="C:cytosolic large ribosomal subunit"/>
    <property type="evidence" value="ECO:0007669"/>
    <property type="project" value="TreeGrafter"/>
</dbReference>
<evidence type="ECO:0000313" key="7">
    <source>
        <dbReference type="EMBL" id="QDG53210.1"/>
    </source>
</evidence>
<dbReference type="InterPro" id="IPR001684">
    <property type="entry name" value="Ribosomal_bL27"/>
</dbReference>
<dbReference type="PANTHER" id="PTHR15893">
    <property type="entry name" value="RIBOSOMAL PROTEIN L27"/>
    <property type="match status" value="1"/>
</dbReference>
<dbReference type="Pfam" id="PF01016">
    <property type="entry name" value="Ribosomal_L27"/>
    <property type="match status" value="1"/>
</dbReference>
<protein>
    <recommendedName>
        <fullName evidence="4 5">Large ribosomal subunit protein bL27</fullName>
    </recommendedName>
</protein>
<dbReference type="SUPFAM" id="SSF110324">
    <property type="entry name" value="Ribosomal L27 protein-like"/>
    <property type="match status" value="1"/>
</dbReference>
<dbReference type="PANTHER" id="PTHR15893:SF0">
    <property type="entry name" value="LARGE RIBOSOMAL SUBUNIT PROTEIN BL27M"/>
    <property type="match status" value="1"/>
</dbReference>
<reference evidence="7 8" key="1">
    <citation type="submission" date="2019-06" db="EMBL/GenBank/DDBJ databases">
        <title>Persicimonas caeni gen. nov., sp. nov., a predatory bacterium isolated from solar saltern.</title>
        <authorList>
            <person name="Wang S."/>
        </authorList>
    </citation>
    <scope>NUCLEOTIDE SEQUENCE [LARGE SCALE GENOMIC DNA]</scope>
    <source>
        <strain evidence="7 8">YN101</strain>
    </source>
</reference>
<dbReference type="FunFam" id="2.40.50.100:FF:000020">
    <property type="entry name" value="50S ribosomal protein L27"/>
    <property type="match status" value="1"/>
</dbReference>
<dbReference type="EMBL" id="CP041186">
    <property type="protein sequence ID" value="QDG53210.1"/>
    <property type="molecule type" value="Genomic_DNA"/>
</dbReference>
<dbReference type="RefSeq" id="WP_141199671.1">
    <property type="nucleotide sequence ID" value="NZ_CP041186.1"/>
</dbReference>
<evidence type="ECO:0000256" key="3">
    <source>
        <dbReference type="ARBA" id="ARBA00023274"/>
    </source>
</evidence>
<dbReference type="NCBIfam" id="TIGR00062">
    <property type="entry name" value="L27"/>
    <property type="match status" value="1"/>
</dbReference>
<feature type="region of interest" description="Disordered" evidence="6">
    <location>
        <begin position="1"/>
        <end position="21"/>
    </location>
</feature>
<evidence type="ECO:0000256" key="1">
    <source>
        <dbReference type="ARBA" id="ARBA00010797"/>
    </source>
</evidence>
<dbReference type="PRINTS" id="PR00063">
    <property type="entry name" value="RIBOSOMALL27"/>
</dbReference>
<dbReference type="GO" id="GO:0006412">
    <property type="term" value="P:translation"/>
    <property type="evidence" value="ECO:0007669"/>
    <property type="project" value="UniProtKB-UniRule"/>
</dbReference>